<keyword evidence="5 9" id="KW-0028">Amino-acid biosynthesis</keyword>
<evidence type="ECO:0000256" key="3">
    <source>
        <dbReference type="ARBA" id="ARBA00011738"/>
    </source>
</evidence>
<comment type="subunit">
    <text evidence="3 9">Homodimer.</text>
</comment>
<dbReference type="RefSeq" id="WP_423748073.1">
    <property type="nucleotide sequence ID" value="NZ_FZMO01000146.1"/>
</dbReference>
<comment type="cofactor">
    <cofactor evidence="1 9">
        <name>pyridoxal 5'-phosphate</name>
        <dbReference type="ChEBI" id="CHEBI:597326"/>
    </cofactor>
</comment>
<dbReference type="InterPro" id="IPR015424">
    <property type="entry name" value="PyrdxlP-dep_Trfase"/>
</dbReference>
<dbReference type="NCBIfam" id="NF002877">
    <property type="entry name" value="PRK03317.1"/>
    <property type="match status" value="1"/>
</dbReference>
<dbReference type="Gene3D" id="3.90.1150.10">
    <property type="entry name" value="Aspartate Aminotransferase, domain 1"/>
    <property type="match status" value="1"/>
</dbReference>
<evidence type="ECO:0000313" key="12">
    <source>
        <dbReference type="Proteomes" id="UP000234331"/>
    </source>
</evidence>
<evidence type="ECO:0000256" key="1">
    <source>
        <dbReference type="ARBA" id="ARBA00001933"/>
    </source>
</evidence>
<evidence type="ECO:0000256" key="2">
    <source>
        <dbReference type="ARBA" id="ARBA00007970"/>
    </source>
</evidence>
<dbReference type="PANTHER" id="PTHR42885">
    <property type="entry name" value="HISTIDINOL-PHOSPHATE AMINOTRANSFERASE-RELATED"/>
    <property type="match status" value="1"/>
</dbReference>
<name>A0A2I2KRF1_9ACTN</name>
<dbReference type="InterPro" id="IPR001917">
    <property type="entry name" value="Aminotrans_II_pyridoxalP_BS"/>
</dbReference>
<sequence>MTAQATGFGGAVAAPVGDDRPWRPLDLDGLPLRDSLRGQSPYGAPQLDVPVRLNTNENPHPPSIGLVDALGKAATLAATEANRYPDRGADALRADLAYYLTPDAGFGVHTAQVWAANGSNEILQQLCQAFGGPGRVAVGFEPSYSMHRLIALATATEWVAERRAADFTLSAEAVARAIERHRPALLFLCSPNNPTGTALPLDVVVAACEAMHAVGSGMVVVDEAYAEFRRAGVPSALTLLPQHPRLIVTRTMSKAFALAGARVGYLAAHPAVVDALQLVRLPYHLSSFTQAVARTALAHADELLGTVESVKAQRDRIVRELPALGLRLAPSDANFVFFGVFGDQQAVWRALLDAGVLVRDVGIDGWLRVTAGLPGEIDAFLAALTRVLAGADVDADGRVTLATR</sequence>
<feature type="domain" description="Aminotransferase class I/classII large" evidence="10">
    <location>
        <begin position="51"/>
        <end position="383"/>
    </location>
</feature>
<dbReference type="Proteomes" id="UP000234331">
    <property type="component" value="Unassembled WGS sequence"/>
</dbReference>
<dbReference type="InterPro" id="IPR015421">
    <property type="entry name" value="PyrdxlP-dep_Trfase_major"/>
</dbReference>
<dbReference type="GO" id="GO:0030170">
    <property type="term" value="F:pyridoxal phosphate binding"/>
    <property type="evidence" value="ECO:0007669"/>
    <property type="project" value="InterPro"/>
</dbReference>
<keyword evidence="4 9" id="KW-0032">Aminotransferase</keyword>
<dbReference type="PROSITE" id="PS00599">
    <property type="entry name" value="AA_TRANSFER_CLASS_2"/>
    <property type="match status" value="1"/>
</dbReference>
<proteinExistence type="inferred from homology"/>
<comment type="catalytic activity">
    <reaction evidence="9">
        <text>L-histidinol phosphate + 2-oxoglutarate = 3-(imidazol-4-yl)-2-oxopropyl phosphate + L-glutamate</text>
        <dbReference type="Rhea" id="RHEA:23744"/>
        <dbReference type="ChEBI" id="CHEBI:16810"/>
        <dbReference type="ChEBI" id="CHEBI:29985"/>
        <dbReference type="ChEBI" id="CHEBI:57766"/>
        <dbReference type="ChEBI" id="CHEBI:57980"/>
        <dbReference type="EC" id="2.6.1.9"/>
    </reaction>
</comment>
<reference evidence="11 12" key="1">
    <citation type="submission" date="2017-06" db="EMBL/GenBank/DDBJ databases">
        <authorList>
            <person name="Kim H.J."/>
            <person name="Triplett B.A."/>
        </authorList>
    </citation>
    <scope>NUCLEOTIDE SEQUENCE [LARGE SCALE GENOMIC DNA]</scope>
    <source>
        <strain evidence="11">FRACA_ARgP5</strain>
    </source>
</reference>
<keyword evidence="6 9" id="KW-0808">Transferase</keyword>
<dbReference type="NCBIfam" id="TIGR01141">
    <property type="entry name" value="hisC"/>
    <property type="match status" value="1"/>
</dbReference>
<evidence type="ECO:0000256" key="6">
    <source>
        <dbReference type="ARBA" id="ARBA00022679"/>
    </source>
</evidence>
<feature type="modified residue" description="N6-(pyridoxal phosphate)lysine" evidence="9">
    <location>
        <position position="254"/>
    </location>
</feature>
<accession>A0A2I2KRF1</accession>
<comment type="similarity">
    <text evidence="2 9">Belongs to the class-II pyridoxal-phosphate-dependent aminotransferase family. Histidinol-phosphate aminotransferase subfamily.</text>
</comment>
<gene>
    <name evidence="9 11" type="primary">hisC</name>
    <name evidence="11" type="ORF">FRACA_230038</name>
</gene>
<keyword evidence="7 9" id="KW-0663">Pyridoxal phosphate</keyword>
<dbReference type="InterPro" id="IPR015422">
    <property type="entry name" value="PyrdxlP-dep_Trfase_small"/>
</dbReference>
<dbReference type="GO" id="GO:0004400">
    <property type="term" value="F:histidinol-phosphate transaminase activity"/>
    <property type="evidence" value="ECO:0007669"/>
    <property type="project" value="UniProtKB-UniRule"/>
</dbReference>
<dbReference type="EMBL" id="FZMO01000146">
    <property type="protein sequence ID" value="SNQ48244.1"/>
    <property type="molecule type" value="Genomic_DNA"/>
</dbReference>
<dbReference type="InterPro" id="IPR004839">
    <property type="entry name" value="Aminotransferase_I/II_large"/>
</dbReference>
<organism evidence="11 12">
    <name type="scientific">Frankia canadensis</name>
    <dbReference type="NCBI Taxonomy" id="1836972"/>
    <lineage>
        <taxon>Bacteria</taxon>
        <taxon>Bacillati</taxon>
        <taxon>Actinomycetota</taxon>
        <taxon>Actinomycetes</taxon>
        <taxon>Frankiales</taxon>
        <taxon>Frankiaceae</taxon>
        <taxon>Frankia</taxon>
    </lineage>
</organism>
<dbReference type="UniPathway" id="UPA00031">
    <property type="reaction ID" value="UER00012"/>
</dbReference>
<evidence type="ECO:0000256" key="7">
    <source>
        <dbReference type="ARBA" id="ARBA00022898"/>
    </source>
</evidence>
<dbReference type="Gene3D" id="3.40.640.10">
    <property type="entry name" value="Type I PLP-dependent aspartate aminotransferase-like (Major domain)"/>
    <property type="match status" value="1"/>
</dbReference>
<comment type="pathway">
    <text evidence="9">Amino-acid biosynthesis; L-histidine biosynthesis; L-histidine from 5-phospho-alpha-D-ribose 1-diphosphate: step 7/9.</text>
</comment>
<dbReference type="EC" id="2.6.1.9" evidence="9"/>
<evidence type="ECO:0000256" key="8">
    <source>
        <dbReference type="ARBA" id="ARBA00023102"/>
    </source>
</evidence>
<dbReference type="InterPro" id="IPR005861">
    <property type="entry name" value="HisP_aminotrans"/>
</dbReference>
<dbReference type="HAMAP" id="MF_01023">
    <property type="entry name" value="HisC_aminotrans_2"/>
    <property type="match status" value="1"/>
</dbReference>
<dbReference type="GO" id="GO:0000105">
    <property type="term" value="P:L-histidine biosynthetic process"/>
    <property type="evidence" value="ECO:0007669"/>
    <property type="project" value="UniProtKB-UniRule"/>
</dbReference>
<evidence type="ECO:0000313" key="11">
    <source>
        <dbReference type="EMBL" id="SNQ48244.1"/>
    </source>
</evidence>
<evidence type="ECO:0000259" key="10">
    <source>
        <dbReference type="Pfam" id="PF00155"/>
    </source>
</evidence>
<dbReference type="SUPFAM" id="SSF53383">
    <property type="entry name" value="PLP-dependent transferases"/>
    <property type="match status" value="1"/>
</dbReference>
<keyword evidence="12" id="KW-1185">Reference proteome</keyword>
<evidence type="ECO:0000256" key="5">
    <source>
        <dbReference type="ARBA" id="ARBA00022605"/>
    </source>
</evidence>
<dbReference type="AlphaFoldDB" id="A0A2I2KRF1"/>
<protein>
    <recommendedName>
        <fullName evidence="9">Histidinol-phosphate aminotransferase</fullName>
        <ecNumber evidence="9">2.6.1.9</ecNumber>
    </recommendedName>
    <alternativeName>
        <fullName evidence="9">Imidazole acetol-phosphate transaminase</fullName>
    </alternativeName>
</protein>
<dbReference type="PANTHER" id="PTHR42885:SF2">
    <property type="entry name" value="HISTIDINOL-PHOSPHATE AMINOTRANSFERASE"/>
    <property type="match status" value="1"/>
</dbReference>
<dbReference type="CDD" id="cd00609">
    <property type="entry name" value="AAT_like"/>
    <property type="match status" value="1"/>
</dbReference>
<evidence type="ECO:0000256" key="4">
    <source>
        <dbReference type="ARBA" id="ARBA00022576"/>
    </source>
</evidence>
<dbReference type="Pfam" id="PF00155">
    <property type="entry name" value="Aminotran_1_2"/>
    <property type="match status" value="1"/>
</dbReference>
<evidence type="ECO:0000256" key="9">
    <source>
        <dbReference type="HAMAP-Rule" id="MF_01023"/>
    </source>
</evidence>
<keyword evidence="8 9" id="KW-0368">Histidine biosynthesis</keyword>